<sequence>MADERTESPAYEIVEVGSWSQNGIDELFGSQKEPSQTNCTDRLPQNPMIEPYYSGGAKANYKSKLDA</sequence>
<keyword evidence="3" id="KW-1185">Reference proteome</keyword>
<name>A0A5C6B2W8_9BACT</name>
<reference evidence="2 3" key="1">
    <citation type="submission" date="2019-02" db="EMBL/GenBank/DDBJ databases">
        <title>Deep-cultivation of Planctomycetes and their phenomic and genomic characterization uncovers novel biology.</title>
        <authorList>
            <person name="Wiegand S."/>
            <person name="Jogler M."/>
            <person name="Boedeker C."/>
            <person name="Pinto D."/>
            <person name="Vollmers J."/>
            <person name="Rivas-Marin E."/>
            <person name="Kohn T."/>
            <person name="Peeters S.H."/>
            <person name="Heuer A."/>
            <person name="Rast P."/>
            <person name="Oberbeckmann S."/>
            <person name="Bunk B."/>
            <person name="Jeske O."/>
            <person name="Meyerdierks A."/>
            <person name="Storesund J.E."/>
            <person name="Kallscheuer N."/>
            <person name="Luecker S."/>
            <person name="Lage O.M."/>
            <person name="Pohl T."/>
            <person name="Merkel B.J."/>
            <person name="Hornburger P."/>
            <person name="Mueller R.-W."/>
            <person name="Bruemmer F."/>
            <person name="Labrenz M."/>
            <person name="Spormann A.M."/>
            <person name="Op Den Camp H."/>
            <person name="Overmann J."/>
            <person name="Amann R."/>
            <person name="Jetten M.S.M."/>
            <person name="Mascher T."/>
            <person name="Medema M.H."/>
            <person name="Devos D.P."/>
            <person name="Kaster A.-K."/>
            <person name="Ovreas L."/>
            <person name="Rohde M."/>
            <person name="Galperin M.Y."/>
            <person name="Jogler C."/>
        </authorList>
    </citation>
    <scope>NUCLEOTIDE SEQUENCE [LARGE SCALE GENOMIC DNA]</scope>
    <source>
        <strain evidence="2 3">Pla52n</strain>
    </source>
</reference>
<dbReference type="EMBL" id="SJPN01000002">
    <property type="protein sequence ID" value="TWU06288.1"/>
    <property type="molecule type" value="Genomic_DNA"/>
</dbReference>
<evidence type="ECO:0000313" key="3">
    <source>
        <dbReference type="Proteomes" id="UP000320176"/>
    </source>
</evidence>
<proteinExistence type="predicted"/>
<gene>
    <name evidence="2" type="ORF">Pla52n_20090</name>
</gene>
<evidence type="ECO:0000313" key="2">
    <source>
        <dbReference type="EMBL" id="TWU06288.1"/>
    </source>
</evidence>
<accession>A0A5C6B2W8</accession>
<protein>
    <submittedName>
        <fullName evidence="2">Uncharacterized protein</fullName>
    </submittedName>
</protein>
<evidence type="ECO:0000256" key="1">
    <source>
        <dbReference type="SAM" id="MobiDB-lite"/>
    </source>
</evidence>
<dbReference type="AlphaFoldDB" id="A0A5C6B2W8"/>
<feature type="region of interest" description="Disordered" evidence="1">
    <location>
        <begin position="29"/>
        <end position="54"/>
    </location>
</feature>
<dbReference type="Proteomes" id="UP000320176">
    <property type="component" value="Unassembled WGS sequence"/>
</dbReference>
<comment type="caution">
    <text evidence="2">The sequence shown here is derived from an EMBL/GenBank/DDBJ whole genome shotgun (WGS) entry which is preliminary data.</text>
</comment>
<organism evidence="2 3">
    <name type="scientific">Stieleria varia</name>
    <dbReference type="NCBI Taxonomy" id="2528005"/>
    <lineage>
        <taxon>Bacteria</taxon>
        <taxon>Pseudomonadati</taxon>
        <taxon>Planctomycetota</taxon>
        <taxon>Planctomycetia</taxon>
        <taxon>Pirellulales</taxon>
        <taxon>Pirellulaceae</taxon>
        <taxon>Stieleria</taxon>
    </lineage>
</organism>